<accession>A0AAN9Y181</accession>
<evidence type="ECO:0000313" key="4">
    <source>
        <dbReference type="Proteomes" id="UP001367676"/>
    </source>
</evidence>
<keyword evidence="4" id="KW-1185">Reference proteome</keyword>
<proteinExistence type="predicted"/>
<dbReference type="SUPFAM" id="SSF52047">
    <property type="entry name" value="RNI-like"/>
    <property type="match status" value="1"/>
</dbReference>
<evidence type="ECO:0000259" key="2">
    <source>
        <dbReference type="Pfam" id="PF12937"/>
    </source>
</evidence>
<dbReference type="InterPro" id="IPR001810">
    <property type="entry name" value="F-box_dom"/>
</dbReference>
<dbReference type="EMBL" id="JBBCAQ010000034">
    <property type="protein sequence ID" value="KAK7580646.1"/>
    <property type="molecule type" value="Genomic_DNA"/>
</dbReference>
<dbReference type="AlphaFoldDB" id="A0AAN9Y181"/>
<dbReference type="InterPro" id="IPR032675">
    <property type="entry name" value="LRR_dom_sf"/>
</dbReference>
<dbReference type="Gene3D" id="3.80.10.10">
    <property type="entry name" value="Ribonuclease Inhibitor"/>
    <property type="match status" value="1"/>
</dbReference>
<organism evidence="3 4">
    <name type="scientific">Parthenolecanium corni</name>
    <dbReference type="NCBI Taxonomy" id="536013"/>
    <lineage>
        <taxon>Eukaryota</taxon>
        <taxon>Metazoa</taxon>
        <taxon>Ecdysozoa</taxon>
        <taxon>Arthropoda</taxon>
        <taxon>Hexapoda</taxon>
        <taxon>Insecta</taxon>
        <taxon>Pterygota</taxon>
        <taxon>Neoptera</taxon>
        <taxon>Paraneoptera</taxon>
        <taxon>Hemiptera</taxon>
        <taxon>Sternorrhyncha</taxon>
        <taxon>Coccoidea</taxon>
        <taxon>Coccidae</taxon>
        <taxon>Parthenolecanium</taxon>
    </lineage>
</organism>
<dbReference type="InterPro" id="IPR036047">
    <property type="entry name" value="F-box-like_dom_sf"/>
</dbReference>
<dbReference type="InterPro" id="IPR047922">
    <property type="entry name" value="FBXL6_F-box"/>
</dbReference>
<name>A0AAN9Y181_9HEMI</name>
<comment type="caution">
    <text evidence="3">The sequence shown here is derived from an EMBL/GenBank/DDBJ whole genome shotgun (WGS) entry which is preliminary data.</text>
</comment>
<sequence>MEARNGDCFDPDMFGPLPTEQTPDHACFKDFLLEPGTHDKMGCDEICFPNTKSSFPTIDAYGCNNGNMMNVPNSMHASSYLNVHNPSSFIPHYDAQTCAMAPNTSMMHYNNNNLLCNDYPAVDSNLPFMPVDSMTDDKVLPSLMSDSSLVGGTSSEIVSNFTKNLTPDPLIASCTDGFDLLGNNNSNFMASPLFTAETLPVSKIDSDPFSPSISSSVSSIPSVEMTDKSSYVPGSVDSGVVVNGSSSSPFSTSDSNRNGECSSINDSLISPLALEPGSERSVETTPGSESVSSEMCSPRVDFEMLSLDMSGKSSVKPKEKSHKGRKRKNETKKEKAAKTKKHPVIVPTYQSQISPGQNGIKLKISLTTPGPIPVNKKRRKSKKPTTSNTEPLEQSGWGSILPEFILKDIFRVVTETEGCMPSLLRLSQVCSQWRNIALSPDLWYNIDLSNKWVSKNPLINDYNFTWLCENRLTKVQELNLANWTFSNVPVILDKIVKNCRELSGLNLSGWENLNADHVKFVVSNCPKLQRITLSGVSSNQSSNNKSGVALNSLLFMAKEMGERLTHLVLSDNKLVGIPQIITALSENCPNLEVLDLSNVRTLTATGHLHIEKVQKGCPNLRILRITNSQVSLLPISLKEQMASPGFPHLEELSVACSVNSLSSLTQPFIDDESIERILKTSTKLKLLDARNCLKVTDSSLVRVPAWDLTHLYLSGSYVTRTNDSGLELIAQKWSHSLIEVDFAWSTVTKSLDSAVSSLAEQGDCSCLRILDLTGSSVNLPPVQAVLKRCPYLTSLNLTSCRALPRGMKRLYNGHSLRELKESFNKSAEESSGEDGKDSPQQ</sequence>
<evidence type="ECO:0000256" key="1">
    <source>
        <dbReference type="SAM" id="MobiDB-lite"/>
    </source>
</evidence>
<dbReference type="PANTHER" id="PTHR38926:SF5">
    <property type="entry name" value="F-BOX AND LEUCINE-RICH REPEAT PROTEIN 6"/>
    <property type="match status" value="1"/>
</dbReference>
<gene>
    <name evidence="3" type="ORF">V9T40_001275</name>
</gene>
<feature type="region of interest" description="Disordered" evidence="1">
    <location>
        <begin position="365"/>
        <end position="394"/>
    </location>
</feature>
<dbReference type="Gene3D" id="1.20.1280.50">
    <property type="match status" value="1"/>
</dbReference>
<dbReference type="Proteomes" id="UP001367676">
    <property type="component" value="Unassembled WGS sequence"/>
</dbReference>
<dbReference type="SUPFAM" id="SSF81383">
    <property type="entry name" value="F-box domain"/>
    <property type="match status" value="1"/>
</dbReference>
<feature type="compositionally biased region" description="Polar residues" evidence="1">
    <location>
        <begin position="283"/>
        <end position="295"/>
    </location>
</feature>
<feature type="compositionally biased region" description="Polar residues" evidence="1">
    <location>
        <begin position="258"/>
        <end position="268"/>
    </location>
</feature>
<feature type="domain" description="F-box" evidence="2">
    <location>
        <begin position="401"/>
        <end position="448"/>
    </location>
</feature>
<dbReference type="CDD" id="cd22119">
    <property type="entry name" value="F-box_FBXL6"/>
    <property type="match status" value="1"/>
</dbReference>
<dbReference type="Pfam" id="PF12937">
    <property type="entry name" value="F-box-like"/>
    <property type="match status" value="1"/>
</dbReference>
<protein>
    <recommendedName>
        <fullName evidence="2">F-box domain-containing protein</fullName>
    </recommendedName>
</protein>
<feature type="region of interest" description="Disordered" evidence="1">
    <location>
        <begin position="210"/>
        <end position="341"/>
    </location>
</feature>
<feature type="compositionally biased region" description="Low complexity" evidence="1">
    <location>
        <begin position="210"/>
        <end position="256"/>
    </location>
</feature>
<evidence type="ECO:0000313" key="3">
    <source>
        <dbReference type="EMBL" id="KAK7580646.1"/>
    </source>
</evidence>
<dbReference type="PANTHER" id="PTHR38926">
    <property type="entry name" value="F-BOX DOMAIN CONTAINING PROTEIN, EXPRESSED"/>
    <property type="match status" value="1"/>
</dbReference>
<reference evidence="3 4" key="1">
    <citation type="submission" date="2024-03" db="EMBL/GenBank/DDBJ databases">
        <title>Adaptation during the transition from Ophiocordyceps entomopathogen to insect associate is accompanied by gene loss and intensified selection.</title>
        <authorList>
            <person name="Ward C.M."/>
            <person name="Onetto C.A."/>
            <person name="Borneman A.R."/>
        </authorList>
    </citation>
    <scope>NUCLEOTIDE SEQUENCE [LARGE SCALE GENOMIC DNA]</scope>
    <source>
        <strain evidence="3">AWRI1</strain>
        <tissue evidence="3">Single Adult Female</tissue>
    </source>
</reference>
<dbReference type="GO" id="GO:0019005">
    <property type="term" value="C:SCF ubiquitin ligase complex"/>
    <property type="evidence" value="ECO:0007669"/>
    <property type="project" value="InterPro"/>
</dbReference>
<feature type="region of interest" description="Disordered" evidence="1">
    <location>
        <begin position="822"/>
        <end position="841"/>
    </location>
</feature>
<feature type="compositionally biased region" description="Basic residues" evidence="1">
    <location>
        <begin position="319"/>
        <end position="330"/>
    </location>
</feature>